<dbReference type="EMBL" id="CP014646">
    <property type="protein sequence ID" value="AMO38738.1"/>
    <property type="molecule type" value="Genomic_DNA"/>
</dbReference>
<evidence type="ECO:0000256" key="4">
    <source>
        <dbReference type="ARBA" id="ARBA00022452"/>
    </source>
</evidence>
<dbReference type="PANTHER" id="PTHR34501:SF9">
    <property type="entry name" value="MAJOR OUTER MEMBRANE PROTEIN P.IA"/>
    <property type="match status" value="1"/>
</dbReference>
<dbReference type="STRING" id="1134435.AC731_018380"/>
<keyword evidence="14" id="KW-1185">Reference proteome</keyword>
<keyword evidence="9" id="KW-0472">Membrane</keyword>
<keyword evidence="8" id="KW-0626">Porin</keyword>
<keyword evidence="6 11" id="KW-0732">Signal</keyword>
<comment type="subunit">
    <text evidence="2">Homotrimer.</text>
</comment>
<dbReference type="InterPro" id="IPR033900">
    <property type="entry name" value="Gram_neg_porin_domain"/>
</dbReference>
<evidence type="ECO:0000256" key="9">
    <source>
        <dbReference type="ARBA" id="ARBA00023136"/>
    </source>
</evidence>
<dbReference type="InterPro" id="IPR023614">
    <property type="entry name" value="Porin_dom_sf"/>
</dbReference>
<dbReference type="RefSeq" id="WP_048708335.1">
    <property type="nucleotide sequence ID" value="NZ_CP014646.1"/>
</dbReference>
<protein>
    <recommendedName>
        <fullName evidence="12">Porin domain-containing protein</fullName>
    </recommendedName>
</protein>
<dbReference type="GO" id="GO:0015288">
    <property type="term" value="F:porin activity"/>
    <property type="evidence" value="ECO:0007669"/>
    <property type="project" value="UniProtKB-KW"/>
</dbReference>
<organism evidence="13 14">
    <name type="scientific">Thauera humireducens</name>
    <dbReference type="NCBI Taxonomy" id="1134435"/>
    <lineage>
        <taxon>Bacteria</taxon>
        <taxon>Pseudomonadati</taxon>
        <taxon>Pseudomonadota</taxon>
        <taxon>Betaproteobacteria</taxon>
        <taxon>Rhodocyclales</taxon>
        <taxon>Zoogloeaceae</taxon>
        <taxon>Thauera</taxon>
    </lineage>
</organism>
<dbReference type="CDD" id="cd00342">
    <property type="entry name" value="gram_neg_porins"/>
    <property type="match status" value="1"/>
</dbReference>
<reference evidence="14" key="1">
    <citation type="submission" date="2016-03" db="EMBL/GenBank/DDBJ databases">
        <authorList>
            <person name="Ma C."/>
            <person name="Zhou S."/>
            <person name="Yang G."/>
        </authorList>
    </citation>
    <scope>NUCLEOTIDE SEQUENCE [LARGE SCALE GENOMIC DNA]</scope>
    <source>
        <strain evidence="14">SgZ-1</strain>
    </source>
</reference>
<dbReference type="Proteomes" id="UP000036902">
    <property type="component" value="Chromosome"/>
</dbReference>
<evidence type="ECO:0000256" key="7">
    <source>
        <dbReference type="ARBA" id="ARBA00023065"/>
    </source>
</evidence>
<comment type="subcellular location">
    <subcellularLocation>
        <location evidence="1">Cell outer membrane</location>
        <topology evidence="1">Multi-pass membrane protein</topology>
    </subcellularLocation>
</comment>
<keyword evidence="5" id="KW-0812">Transmembrane</keyword>
<evidence type="ECO:0000259" key="12">
    <source>
        <dbReference type="Pfam" id="PF13609"/>
    </source>
</evidence>
<evidence type="ECO:0000256" key="2">
    <source>
        <dbReference type="ARBA" id="ARBA00011233"/>
    </source>
</evidence>
<evidence type="ECO:0000256" key="8">
    <source>
        <dbReference type="ARBA" id="ARBA00023114"/>
    </source>
</evidence>
<evidence type="ECO:0000256" key="6">
    <source>
        <dbReference type="ARBA" id="ARBA00022729"/>
    </source>
</evidence>
<evidence type="ECO:0000256" key="11">
    <source>
        <dbReference type="SAM" id="SignalP"/>
    </source>
</evidence>
<dbReference type="KEGG" id="thu:AC731_018380"/>
<gene>
    <name evidence="13" type="ORF">AC731_018380</name>
</gene>
<evidence type="ECO:0000256" key="1">
    <source>
        <dbReference type="ARBA" id="ARBA00004571"/>
    </source>
</evidence>
<dbReference type="PRINTS" id="PR00184">
    <property type="entry name" value="NEISSPPORIN"/>
</dbReference>
<dbReference type="SUPFAM" id="SSF56935">
    <property type="entry name" value="Porins"/>
    <property type="match status" value="1"/>
</dbReference>
<evidence type="ECO:0000313" key="14">
    <source>
        <dbReference type="Proteomes" id="UP000036902"/>
    </source>
</evidence>
<proteinExistence type="predicted"/>
<dbReference type="GO" id="GO:0034220">
    <property type="term" value="P:monoatomic ion transmembrane transport"/>
    <property type="evidence" value="ECO:0007669"/>
    <property type="project" value="InterPro"/>
</dbReference>
<evidence type="ECO:0000313" key="13">
    <source>
        <dbReference type="EMBL" id="AMO38738.1"/>
    </source>
</evidence>
<keyword evidence="10" id="KW-0998">Cell outer membrane</keyword>
<evidence type="ECO:0000256" key="3">
    <source>
        <dbReference type="ARBA" id="ARBA00022448"/>
    </source>
</evidence>
<feature type="chain" id="PRO_5007798075" description="Porin domain-containing protein" evidence="11">
    <location>
        <begin position="21"/>
        <end position="349"/>
    </location>
</feature>
<dbReference type="PRINTS" id="PR00182">
    <property type="entry name" value="ECOLNEIPORIN"/>
</dbReference>
<feature type="domain" description="Porin" evidence="12">
    <location>
        <begin position="7"/>
        <end position="321"/>
    </location>
</feature>
<dbReference type="PANTHER" id="PTHR34501">
    <property type="entry name" value="PROTEIN YDDL-RELATED"/>
    <property type="match status" value="1"/>
</dbReference>
<evidence type="ECO:0000256" key="5">
    <source>
        <dbReference type="ARBA" id="ARBA00022692"/>
    </source>
</evidence>
<dbReference type="Pfam" id="PF13609">
    <property type="entry name" value="Porin_4"/>
    <property type="match status" value="1"/>
</dbReference>
<dbReference type="GO" id="GO:0046930">
    <property type="term" value="C:pore complex"/>
    <property type="evidence" value="ECO:0007669"/>
    <property type="project" value="UniProtKB-KW"/>
</dbReference>
<dbReference type="AlphaFoldDB" id="A0A127K9U0"/>
<keyword evidence="4" id="KW-1134">Transmembrane beta strand</keyword>
<dbReference type="InterPro" id="IPR002299">
    <property type="entry name" value="Porin_Neis"/>
</dbReference>
<dbReference type="GO" id="GO:0009279">
    <property type="term" value="C:cell outer membrane"/>
    <property type="evidence" value="ECO:0007669"/>
    <property type="project" value="UniProtKB-SubCell"/>
</dbReference>
<feature type="signal peptide" evidence="11">
    <location>
        <begin position="1"/>
        <end position="20"/>
    </location>
</feature>
<dbReference type="Gene3D" id="2.40.160.10">
    <property type="entry name" value="Porin"/>
    <property type="match status" value="1"/>
</dbReference>
<sequence>MQKKLIALAVAGLVSAPAFAQSNVTIYGLVDMGFSYRGDHFVDGVGSKTAIDSGVANGSRLGFRGTEDLGNGLKAGFVLEQGFFADRGVSAQGEKTFGRQSFVSLAGGFGEVRVGRQYHMQNMLHGAYDPFGDGTVGKISNVYEQTNSGRLDNALVYISPNFSGLTVIAAYSTQANDQENIDNDGDARVWGISPMYNNGPLSLAANYHQVKVEGASGKNKVWDLAAAYDFGVAKVSAMYGQNKYDAEFTGLGDDEKAKYWMLGVTAPVGAAGKVMASYVSGKYDFAGDDYKVGQWALGYTHALSKRTDIYTVYADINNKDDVLLASSGDATNGGEGYQKGFNLGVRHRF</sequence>
<dbReference type="InterPro" id="IPR001702">
    <property type="entry name" value="Porin_Gram-ve"/>
</dbReference>
<keyword evidence="3" id="KW-0813">Transport</keyword>
<name>A0A127K9U0_9RHOO</name>
<keyword evidence="7" id="KW-0406">Ion transport</keyword>
<evidence type="ECO:0000256" key="10">
    <source>
        <dbReference type="ARBA" id="ARBA00023237"/>
    </source>
</evidence>
<accession>A0A127K9U0</accession>
<dbReference type="InterPro" id="IPR050298">
    <property type="entry name" value="Gram-neg_bact_OMP"/>
</dbReference>